<dbReference type="Gene3D" id="2.60.40.60">
    <property type="entry name" value="Cadherins"/>
    <property type="match status" value="1"/>
</dbReference>
<dbReference type="SUPFAM" id="SSF49313">
    <property type="entry name" value="Cadherin-like"/>
    <property type="match status" value="1"/>
</dbReference>
<evidence type="ECO:0000313" key="1">
    <source>
        <dbReference type="EMBL" id="VDM85922.1"/>
    </source>
</evidence>
<dbReference type="GO" id="GO:0016020">
    <property type="term" value="C:membrane"/>
    <property type="evidence" value="ECO:0007669"/>
    <property type="project" value="InterPro"/>
</dbReference>
<organism evidence="1 2">
    <name type="scientific">Strongylus vulgaris</name>
    <name type="common">Blood worm</name>
    <dbReference type="NCBI Taxonomy" id="40348"/>
    <lineage>
        <taxon>Eukaryota</taxon>
        <taxon>Metazoa</taxon>
        <taxon>Ecdysozoa</taxon>
        <taxon>Nematoda</taxon>
        <taxon>Chromadorea</taxon>
        <taxon>Rhabditida</taxon>
        <taxon>Rhabditina</taxon>
        <taxon>Rhabditomorpha</taxon>
        <taxon>Strongyloidea</taxon>
        <taxon>Strongylidae</taxon>
        <taxon>Strongylus</taxon>
    </lineage>
</organism>
<name>A0A3P7M430_STRVU</name>
<gene>
    <name evidence="1" type="ORF">SVUK_LOCUS20920</name>
</gene>
<dbReference type="AlphaFoldDB" id="A0A3P7M430"/>
<dbReference type="InterPro" id="IPR015919">
    <property type="entry name" value="Cadherin-like_sf"/>
</dbReference>
<keyword evidence="2" id="KW-1185">Reference proteome</keyword>
<dbReference type="EMBL" id="UYYB01147266">
    <property type="protein sequence ID" value="VDM85922.1"/>
    <property type="molecule type" value="Genomic_DNA"/>
</dbReference>
<accession>A0A3P7M430</accession>
<reference evidence="1 2" key="1">
    <citation type="submission" date="2018-11" db="EMBL/GenBank/DDBJ databases">
        <authorList>
            <consortium name="Pathogen Informatics"/>
        </authorList>
    </citation>
    <scope>NUCLEOTIDE SEQUENCE [LARGE SCALE GENOMIC DNA]</scope>
</reference>
<sequence length="153" mass="17300">MFTVDAATGVVRTAVRQYKEGQMYRVLVQAIDKTPKDNSTKQESEVAKLEILAGDRPPQKNLLNFSVVDVRAHRFRAIDDRRSKGELTYSLYGYHGGQREETSVFGIDPKSGVIHLRRLLDYDDPSQTKLHKLIGKLLSVIFLLELANLLVNS</sequence>
<proteinExistence type="predicted"/>
<dbReference type="CDD" id="cd11304">
    <property type="entry name" value="Cadherin_repeat"/>
    <property type="match status" value="1"/>
</dbReference>
<evidence type="ECO:0000313" key="2">
    <source>
        <dbReference type="Proteomes" id="UP000270094"/>
    </source>
</evidence>
<dbReference type="Proteomes" id="UP000270094">
    <property type="component" value="Unassembled WGS sequence"/>
</dbReference>
<evidence type="ECO:0008006" key="3">
    <source>
        <dbReference type="Google" id="ProtNLM"/>
    </source>
</evidence>
<dbReference type="GO" id="GO:0005509">
    <property type="term" value="F:calcium ion binding"/>
    <property type="evidence" value="ECO:0007669"/>
    <property type="project" value="InterPro"/>
</dbReference>
<protein>
    <recommendedName>
        <fullName evidence="3">Cadherin domain-containing protein</fullName>
    </recommendedName>
</protein>
<dbReference type="OrthoDB" id="6252479at2759"/>